<dbReference type="InterPro" id="IPR025996">
    <property type="entry name" value="MT1864/Rv1816-like_C"/>
</dbReference>
<gene>
    <name evidence="6" type="ORF">IM660_18855</name>
</gene>
<evidence type="ECO:0000313" key="6">
    <source>
        <dbReference type="EMBL" id="QOR70614.1"/>
    </source>
</evidence>
<dbReference type="InterPro" id="IPR036271">
    <property type="entry name" value="Tet_transcr_reg_TetR-rel_C_sf"/>
</dbReference>
<evidence type="ECO:0000256" key="4">
    <source>
        <dbReference type="PROSITE-ProRule" id="PRU00335"/>
    </source>
</evidence>
<dbReference type="InterPro" id="IPR009057">
    <property type="entry name" value="Homeodomain-like_sf"/>
</dbReference>
<dbReference type="GO" id="GO:0003700">
    <property type="term" value="F:DNA-binding transcription factor activity"/>
    <property type="evidence" value="ECO:0007669"/>
    <property type="project" value="TreeGrafter"/>
</dbReference>
<evidence type="ECO:0000259" key="5">
    <source>
        <dbReference type="PROSITE" id="PS50977"/>
    </source>
</evidence>
<dbReference type="PANTHER" id="PTHR30055:SF220">
    <property type="entry name" value="TETR-FAMILY REGULATORY PROTEIN"/>
    <property type="match status" value="1"/>
</dbReference>
<dbReference type="Pfam" id="PF00440">
    <property type="entry name" value="TetR_N"/>
    <property type="match status" value="1"/>
</dbReference>
<dbReference type="InterPro" id="IPR050109">
    <property type="entry name" value="HTH-type_TetR-like_transc_reg"/>
</dbReference>
<dbReference type="KEGG" id="halt:IM660_18855"/>
<organism evidence="6 7">
    <name type="scientific">Ruania alkalisoli</name>
    <dbReference type="NCBI Taxonomy" id="2779775"/>
    <lineage>
        <taxon>Bacteria</taxon>
        <taxon>Bacillati</taxon>
        <taxon>Actinomycetota</taxon>
        <taxon>Actinomycetes</taxon>
        <taxon>Micrococcales</taxon>
        <taxon>Ruaniaceae</taxon>
        <taxon>Ruania</taxon>
    </lineage>
</organism>
<dbReference type="Gene3D" id="1.10.357.10">
    <property type="entry name" value="Tetracycline Repressor, domain 2"/>
    <property type="match status" value="1"/>
</dbReference>
<accession>A0A7M1SUK3</accession>
<dbReference type="GO" id="GO:0000976">
    <property type="term" value="F:transcription cis-regulatory region binding"/>
    <property type="evidence" value="ECO:0007669"/>
    <property type="project" value="TreeGrafter"/>
</dbReference>
<keyword evidence="1" id="KW-0805">Transcription regulation</keyword>
<dbReference type="InterPro" id="IPR001647">
    <property type="entry name" value="HTH_TetR"/>
</dbReference>
<dbReference type="PROSITE" id="PS50977">
    <property type="entry name" value="HTH_TETR_2"/>
    <property type="match status" value="1"/>
</dbReference>
<feature type="domain" description="HTH tetR-type" evidence="5">
    <location>
        <begin position="9"/>
        <end position="69"/>
    </location>
</feature>
<evidence type="ECO:0000256" key="2">
    <source>
        <dbReference type="ARBA" id="ARBA00023125"/>
    </source>
</evidence>
<dbReference type="AlphaFoldDB" id="A0A7M1SUK3"/>
<dbReference type="Proteomes" id="UP000593758">
    <property type="component" value="Chromosome"/>
</dbReference>
<dbReference type="PANTHER" id="PTHR30055">
    <property type="entry name" value="HTH-TYPE TRANSCRIPTIONAL REGULATOR RUTR"/>
    <property type="match status" value="1"/>
</dbReference>
<dbReference type="RefSeq" id="WP_193497289.1">
    <property type="nucleotide sequence ID" value="NZ_CP063169.1"/>
</dbReference>
<dbReference type="Pfam" id="PF13305">
    <property type="entry name" value="TetR_C_33"/>
    <property type="match status" value="1"/>
</dbReference>
<reference evidence="6 7" key="1">
    <citation type="submission" date="2020-10" db="EMBL/GenBank/DDBJ databases">
        <title>Haloactinobacterium sp. RN3S43, a bacterium isolated from saline soil.</title>
        <authorList>
            <person name="Sun J.-Q."/>
        </authorList>
    </citation>
    <scope>NUCLEOTIDE SEQUENCE [LARGE SCALE GENOMIC DNA]</scope>
    <source>
        <strain evidence="6 7">RN3S43</strain>
    </source>
</reference>
<protein>
    <submittedName>
        <fullName evidence="6">TetR/AcrR family transcriptional regulator</fullName>
    </submittedName>
</protein>
<name>A0A7M1SUK3_9MICO</name>
<sequence>MTARPYHHGGLREALLEGAVREIEVRGVDGLSVRGLARDLGVSHGASARHFRDRAALLDAVAVEGFGQLLEAMRAGGSDELLTAAHGYVRFAVDHPRLLAATFAAKRAQTPSEELLAAGERAYDFVVELLVRGQGEGRVRPGDPRAQARVTFAAVHGVAMLAVDDLLDGAPWEQATDEIIELLSAGLGSPSQATTVPSTTRD</sequence>
<evidence type="ECO:0000256" key="3">
    <source>
        <dbReference type="ARBA" id="ARBA00023163"/>
    </source>
</evidence>
<dbReference type="SUPFAM" id="SSF46689">
    <property type="entry name" value="Homeodomain-like"/>
    <property type="match status" value="1"/>
</dbReference>
<dbReference type="SUPFAM" id="SSF48498">
    <property type="entry name" value="Tetracyclin repressor-like, C-terminal domain"/>
    <property type="match status" value="1"/>
</dbReference>
<evidence type="ECO:0000313" key="7">
    <source>
        <dbReference type="Proteomes" id="UP000593758"/>
    </source>
</evidence>
<feature type="DNA-binding region" description="H-T-H motif" evidence="4">
    <location>
        <begin position="32"/>
        <end position="51"/>
    </location>
</feature>
<evidence type="ECO:0000256" key="1">
    <source>
        <dbReference type="ARBA" id="ARBA00023015"/>
    </source>
</evidence>
<proteinExistence type="predicted"/>
<keyword evidence="2 4" id="KW-0238">DNA-binding</keyword>
<keyword evidence="3" id="KW-0804">Transcription</keyword>
<keyword evidence="7" id="KW-1185">Reference proteome</keyword>
<dbReference type="EMBL" id="CP063169">
    <property type="protein sequence ID" value="QOR70614.1"/>
    <property type="molecule type" value="Genomic_DNA"/>
</dbReference>